<keyword evidence="3" id="KW-0227">DNA damage</keyword>
<sequence>MNFDQDSEKKTTFSELTIEAILKDNFQNKKTRIPKETLSLVTEYLRIITEEGAKRIISIAKTEESSQVDVCHIEQYLPQFLLDI</sequence>
<dbReference type="Proteomes" id="UP001150062">
    <property type="component" value="Unassembled WGS sequence"/>
</dbReference>
<comment type="caution">
    <text evidence="7">The sequence shown here is derived from an EMBL/GenBank/DDBJ whole genome shotgun (WGS) entry which is preliminary data.</text>
</comment>
<keyword evidence="6" id="KW-0539">Nucleus</keyword>
<reference evidence="7" key="2">
    <citation type="submission" date="2022-08" db="EMBL/GenBank/DDBJ databases">
        <title>Novel sulphate-reducing endosymbionts in the free-living metamonad Anaeramoeba.</title>
        <authorList>
            <person name="Jerlstrom-Hultqvist J."/>
            <person name="Cepicka I."/>
            <person name="Gallot-Lavallee L."/>
            <person name="Salas-Leiva D."/>
            <person name="Curtis B.A."/>
            <person name="Zahonova K."/>
            <person name="Pipaliya S."/>
            <person name="Dacks J."/>
            <person name="Roger A.J."/>
        </authorList>
    </citation>
    <scope>NUCLEOTIDE SEQUENCE</scope>
    <source>
        <strain evidence="7">Busselton2</strain>
    </source>
</reference>
<accession>A0AAV7ZA14</accession>
<dbReference type="CDD" id="cd22921">
    <property type="entry name" value="HFD_CENP-X"/>
    <property type="match status" value="1"/>
</dbReference>
<dbReference type="InterPro" id="IPR018552">
    <property type="entry name" value="CENP-X"/>
</dbReference>
<evidence type="ECO:0000256" key="5">
    <source>
        <dbReference type="ARBA" id="ARBA00023204"/>
    </source>
</evidence>
<comment type="subcellular location">
    <subcellularLocation>
        <location evidence="1">Nucleus</location>
    </subcellularLocation>
</comment>
<evidence type="ECO:0000256" key="4">
    <source>
        <dbReference type="ARBA" id="ARBA00023125"/>
    </source>
</evidence>
<dbReference type="GO" id="GO:0000712">
    <property type="term" value="P:resolution of meiotic recombination intermediates"/>
    <property type="evidence" value="ECO:0007669"/>
    <property type="project" value="TreeGrafter"/>
</dbReference>
<dbReference type="EMBL" id="JAOAOG010000166">
    <property type="protein sequence ID" value="KAJ6244202.1"/>
    <property type="molecule type" value="Genomic_DNA"/>
</dbReference>
<dbReference type="GO" id="GO:0031297">
    <property type="term" value="P:replication fork processing"/>
    <property type="evidence" value="ECO:0007669"/>
    <property type="project" value="TreeGrafter"/>
</dbReference>
<dbReference type="GO" id="GO:0003677">
    <property type="term" value="F:DNA binding"/>
    <property type="evidence" value="ECO:0007669"/>
    <property type="project" value="UniProtKB-KW"/>
</dbReference>
<evidence type="ECO:0000313" key="8">
    <source>
        <dbReference type="EMBL" id="KAJ6244202.1"/>
    </source>
</evidence>
<evidence type="ECO:0000313" key="7">
    <source>
        <dbReference type="EMBL" id="KAJ3438897.1"/>
    </source>
</evidence>
<keyword evidence="10" id="KW-1185">Reference proteome</keyword>
<keyword evidence="5" id="KW-0234">DNA repair</keyword>
<dbReference type="Proteomes" id="UP001146793">
    <property type="component" value="Unassembled WGS sequence"/>
</dbReference>
<dbReference type="Pfam" id="PF09415">
    <property type="entry name" value="CENP-X"/>
    <property type="match status" value="1"/>
</dbReference>
<comment type="similarity">
    <text evidence="2">Belongs to the CENP-X/MHF2 family.</text>
</comment>
<dbReference type="EMBL" id="JANTQA010000032">
    <property type="protein sequence ID" value="KAJ3438897.1"/>
    <property type="molecule type" value="Genomic_DNA"/>
</dbReference>
<dbReference type="AlphaFoldDB" id="A0AAV7ZA14"/>
<dbReference type="PANTHER" id="PTHR28680">
    <property type="entry name" value="CENTROMERE PROTEIN X"/>
    <property type="match status" value="1"/>
</dbReference>
<gene>
    <name evidence="7" type="ORF">M0812_14912</name>
    <name evidence="8" type="ORF">M0813_21466</name>
</gene>
<evidence type="ECO:0000256" key="1">
    <source>
        <dbReference type="ARBA" id="ARBA00004123"/>
    </source>
</evidence>
<evidence type="ECO:0000313" key="10">
    <source>
        <dbReference type="Proteomes" id="UP001150062"/>
    </source>
</evidence>
<dbReference type="Gene3D" id="6.10.130.30">
    <property type="match status" value="1"/>
</dbReference>
<dbReference type="GO" id="GO:0071821">
    <property type="term" value="C:FANCM-MHF complex"/>
    <property type="evidence" value="ECO:0007669"/>
    <property type="project" value="TreeGrafter"/>
</dbReference>
<evidence type="ECO:0000256" key="6">
    <source>
        <dbReference type="ARBA" id="ARBA00023242"/>
    </source>
</evidence>
<organism evidence="7 9">
    <name type="scientific">Anaeramoeba flamelloides</name>
    <dbReference type="NCBI Taxonomy" id="1746091"/>
    <lineage>
        <taxon>Eukaryota</taxon>
        <taxon>Metamonada</taxon>
        <taxon>Anaeramoebidae</taxon>
        <taxon>Anaeramoeba</taxon>
    </lineage>
</organism>
<name>A0AAV7ZA14_9EUKA</name>
<dbReference type="GO" id="GO:0051382">
    <property type="term" value="P:kinetochore assembly"/>
    <property type="evidence" value="ECO:0007669"/>
    <property type="project" value="InterPro"/>
</dbReference>
<evidence type="ECO:0000256" key="3">
    <source>
        <dbReference type="ARBA" id="ARBA00022763"/>
    </source>
</evidence>
<protein>
    <submittedName>
        <fullName evidence="7">Centromere protein x</fullName>
    </submittedName>
</protein>
<keyword evidence="4" id="KW-0238">DNA-binding</keyword>
<dbReference type="GO" id="GO:0006281">
    <property type="term" value="P:DNA repair"/>
    <property type="evidence" value="ECO:0007669"/>
    <property type="project" value="UniProtKB-KW"/>
</dbReference>
<evidence type="ECO:0000313" key="9">
    <source>
        <dbReference type="Proteomes" id="UP001146793"/>
    </source>
</evidence>
<reference evidence="8" key="1">
    <citation type="submission" date="2022-08" db="EMBL/GenBank/DDBJ databases">
        <title>Novel sulfate-reducing endosymbionts in the free-living metamonad Anaeramoeba.</title>
        <authorList>
            <person name="Jerlstrom-Hultqvist J."/>
            <person name="Cepicka I."/>
            <person name="Gallot-Lavallee L."/>
            <person name="Salas-Leiva D."/>
            <person name="Curtis B.A."/>
            <person name="Zahonova K."/>
            <person name="Pipaliya S."/>
            <person name="Dacks J."/>
            <person name="Roger A.J."/>
        </authorList>
    </citation>
    <scope>NUCLEOTIDE SEQUENCE</scope>
    <source>
        <strain evidence="8">Schooner1</strain>
    </source>
</reference>
<dbReference type="PANTHER" id="PTHR28680:SF1">
    <property type="entry name" value="CENTROMERE PROTEIN X"/>
    <property type="match status" value="1"/>
</dbReference>
<proteinExistence type="inferred from homology"/>
<evidence type="ECO:0000256" key="2">
    <source>
        <dbReference type="ARBA" id="ARBA00009359"/>
    </source>
</evidence>